<dbReference type="PROSITE" id="PS51194">
    <property type="entry name" value="HELICASE_CTER"/>
    <property type="match status" value="1"/>
</dbReference>
<organism evidence="11 12">
    <name type="scientific">Fluctibacter halophilus</name>
    <dbReference type="NCBI Taxonomy" id="226011"/>
    <lineage>
        <taxon>Bacteria</taxon>
        <taxon>Pseudomonadati</taxon>
        <taxon>Pseudomonadota</taxon>
        <taxon>Gammaproteobacteria</taxon>
        <taxon>Alteromonadales</taxon>
        <taxon>Alteromonadaceae</taxon>
        <taxon>Fluctibacter</taxon>
    </lineage>
</organism>
<evidence type="ECO:0000256" key="7">
    <source>
        <dbReference type="SAM" id="MobiDB-lite"/>
    </source>
</evidence>
<dbReference type="InterPro" id="IPR050079">
    <property type="entry name" value="DEAD_box_RNA_helicase"/>
</dbReference>
<dbReference type="EC" id="3.6.4.13" evidence="5"/>
<keyword evidence="1 5" id="KW-0547">Nucleotide-binding</keyword>
<keyword evidence="4 5" id="KW-0067">ATP-binding</keyword>
<accession>A0ABS8G5A4</accession>
<evidence type="ECO:0000313" key="11">
    <source>
        <dbReference type="EMBL" id="MCC2615772.1"/>
    </source>
</evidence>
<dbReference type="SUPFAM" id="SSF52540">
    <property type="entry name" value="P-loop containing nucleoside triphosphate hydrolases"/>
    <property type="match status" value="1"/>
</dbReference>
<evidence type="ECO:0000259" key="8">
    <source>
        <dbReference type="PROSITE" id="PS51192"/>
    </source>
</evidence>
<dbReference type="InterPro" id="IPR001650">
    <property type="entry name" value="Helicase_C-like"/>
</dbReference>
<dbReference type="PANTHER" id="PTHR47959:SF13">
    <property type="entry name" value="ATP-DEPENDENT RNA HELICASE RHLE"/>
    <property type="match status" value="1"/>
</dbReference>
<proteinExistence type="inferred from homology"/>
<evidence type="ECO:0000256" key="5">
    <source>
        <dbReference type="HAMAP-Rule" id="MF_00968"/>
    </source>
</evidence>
<keyword evidence="2 5" id="KW-0378">Hydrolase</keyword>
<dbReference type="InterPro" id="IPR028622">
    <property type="entry name" value="DEAD_helicase_RhlE"/>
</dbReference>
<comment type="catalytic activity">
    <reaction evidence="5">
        <text>ATP + H2O = ADP + phosphate + H(+)</text>
        <dbReference type="Rhea" id="RHEA:13065"/>
        <dbReference type="ChEBI" id="CHEBI:15377"/>
        <dbReference type="ChEBI" id="CHEBI:15378"/>
        <dbReference type="ChEBI" id="CHEBI:30616"/>
        <dbReference type="ChEBI" id="CHEBI:43474"/>
        <dbReference type="ChEBI" id="CHEBI:456216"/>
        <dbReference type="EC" id="3.6.4.13"/>
    </reaction>
</comment>
<dbReference type="Gene3D" id="3.40.50.300">
    <property type="entry name" value="P-loop containing nucleotide triphosphate hydrolases"/>
    <property type="match status" value="2"/>
</dbReference>
<evidence type="ECO:0000256" key="4">
    <source>
        <dbReference type="ARBA" id="ARBA00022840"/>
    </source>
</evidence>
<protein>
    <recommendedName>
        <fullName evidence="5">ATP-dependent RNA helicase RhlE</fullName>
        <ecNumber evidence="5">3.6.4.13</ecNumber>
    </recommendedName>
</protein>
<dbReference type="SMART" id="SM00487">
    <property type="entry name" value="DEXDc"/>
    <property type="match status" value="1"/>
</dbReference>
<dbReference type="PROSITE" id="PS51192">
    <property type="entry name" value="HELICASE_ATP_BIND_1"/>
    <property type="match status" value="1"/>
</dbReference>
<feature type="compositionally biased region" description="Basic residues" evidence="7">
    <location>
        <begin position="413"/>
        <end position="422"/>
    </location>
</feature>
<dbReference type="HAMAP" id="MF_00968">
    <property type="entry name" value="DEAD_helicase_RhlE"/>
    <property type="match status" value="1"/>
</dbReference>
<dbReference type="InterPro" id="IPR027417">
    <property type="entry name" value="P-loop_NTPase"/>
</dbReference>
<gene>
    <name evidence="5" type="primary">rhlE</name>
    <name evidence="11" type="ORF">LJ739_05930</name>
</gene>
<evidence type="ECO:0000256" key="6">
    <source>
        <dbReference type="PROSITE-ProRule" id="PRU00552"/>
    </source>
</evidence>
<name>A0ABS8G5A4_9ALTE</name>
<evidence type="ECO:0000313" key="12">
    <source>
        <dbReference type="Proteomes" id="UP001520878"/>
    </source>
</evidence>
<sequence>MTFSELGLIPALLRAVEAQGYETPSPIQQQAIPAILQGDDIMAAAQTGTGKTAGFTLPLLQRLADKGQRPAPKHVRALVLTPTRELAAQVADNVKRYGTHLPLKSAVIFGGVGAQPQIDKLKKGVDILVATPGRLLDLYQQGAVTFKQLEYLVLDEADRMLDMGFIHDIRRILKLLPDNRQNLLFSATFSDSIKSLAKGWMKSPKEISVTPPNSTAQRVEQSVYPVDKNRKSALLTHLIKHHAWSQVLVFSRTKHGANRLAKQLDSRGIAASAIHGNKSQGARTKALAEFKSGDIQVLVATDIAARGLDIDQLPVVINVDLPNVAEDYVHRIGRTGRAGATGIAISLVCADEAKLLHDIEKLIGLRLERHTVPDFEPEHPLPSIQPHPRKNHPGGKGNNKPKTVKTGTESDKPRRRRRRRKPAQASTQ</sequence>
<evidence type="ECO:0000256" key="1">
    <source>
        <dbReference type="ARBA" id="ARBA00022741"/>
    </source>
</evidence>
<feature type="region of interest" description="Disordered" evidence="7">
    <location>
        <begin position="374"/>
        <end position="428"/>
    </location>
</feature>
<dbReference type="PANTHER" id="PTHR47959">
    <property type="entry name" value="ATP-DEPENDENT RNA HELICASE RHLE-RELATED"/>
    <property type="match status" value="1"/>
</dbReference>
<comment type="function">
    <text evidence="5">DEAD-box RNA helicase involved in ribosome assembly. Has RNA-dependent ATPase activity and unwinds double-stranded RNA.</text>
</comment>
<dbReference type="Pfam" id="PF00271">
    <property type="entry name" value="Helicase_C"/>
    <property type="match status" value="1"/>
</dbReference>
<dbReference type="CDD" id="cd18787">
    <property type="entry name" value="SF2_C_DEAD"/>
    <property type="match status" value="1"/>
</dbReference>
<dbReference type="InterPro" id="IPR014014">
    <property type="entry name" value="RNA_helicase_DEAD_Q_motif"/>
</dbReference>
<comment type="caution">
    <text evidence="11">The sequence shown here is derived from an EMBL/GenBank/DDBJ whole genome shotgun (WGS) entry which is preliminary data.</text>
</comment>
<dbReference type="Pfam" id="PF00270">
    <property type="entry name" value="DEAD"/>
    <property type="match status" value="1"/>
</dbReference>
<dbReference type="PROSITE" id="PS00039">
    <property type="entry name" value="DEAD_ATP_HELICASE"/>
    <property type="match status" value="1"/>
</dbReference>
<keyword evidence="5" id="KW-0963">Cytoplasm</keyword>
<evidence type="ECO:0000259" key="10">
    <source>
        <dbReference type="PROSITE" id="PS51195"/>
    </source>
</evidence>
<keyword evidence="5" id="KW-0690">Ribosome biogenesis</keyword>
<feature type="domain" description="Helicase C-terminal" evidence="9">
    <location>
        <begin position="218"/>
        <end position="378"/>
    </location>
</feature>
<dbReference type="Proteomes" id="UP001520878">
    <property type="component" value="Unassembled WGS sequence"/>
</dbReference>
<dbReference type="InterPro" id="IPR011545">
    <property type="entry name" value="DEAD/DEAH_box_helicase_dom"/>
</dbReference>
<dbReference type="GO" id="GO:0004386">
    <property type="term" value="F:helicase activity"/>
    <property type="evidence" value="ECO:0007669"/>
    <property type="project" value="UniProtKB-KW"/>
</dbReference>
<dbReference type="RefSeq" id="WP_229157999.1">
    <property type="nucleotide sequence ID" value="NZ_JAJEWP010000001.1"/>
</dbReference>
<evidence type="ECO:0000256" key="2">
    <source>
        <dbReference type="ARBA" id="ARBA00022801"/>
    </source>
</evidence>
<reference evidence="11 12" key="1">
    <citation type="submission" date="2021-10" db="EMBL/GenBank/DDBJ databases">
        <title>Draft genome of Aestuariibacter halophilus JC2043.</title>
        <authorList>
            <person name="Emsley S.A."/>
            <person name="Pfannmuller K.M."/>
            <person name="Ushijima B."/>
            <person name="Saw J.H."/>
            <person name="Videau P."/>
        </authorList>
    </citation>
    <scope>NUCLEOTIDE SEQUENCE [LARGE SCALE GENOMIC DNA]</scope>
    <source>
        <strain evidence="11 12">JC2043</strain>
    </source>
</reference>
<feature type="domain" description="Helicase ATP-binding" evidence="8">
    <location>
        <begin position="32"/>
        <end position="207"/>
    </location>
</feature>
<dbReference type="EMBL" id="JAJEWP010000001">
    <property type="protein sequence ID" value="MCC2615772.1"/>
    <property type="molecule type" value="Genomic_DNA"/>
</dbReference>
<evidence type="ECO:0000259" key="9">
    <source>
        <dbReference type="PROSITE" id="PS51194"/>
    </source>
</evidence>
<dbReference type="InterPro" id="IPR044742">
    <property type="entry name" value="DEAD/DEAH_RhlB"/>
</dbReference>
<dbReference type="InterPro" id="IPR014001">
    <property type="entry name" value="Helicase_ATP-bd"/>
</dbReference>
<dbReference type="CDD" id="cd00268">
    <property type="entry name" value="DEADc"/>
    <property type="match status" value="1"/>
</dbReference>
<comment type="subcellular location">
    <subcellularLocation>
        <location evidence="5">Cytoplasm</location>
    </subcellularLocation>
</comment>
<evidence type="ECO:0000256" key="3">
    <source>
        <dbReference type="ARBA" id="ARBA00022806"/>
    </source>
</evidence>
<dbReference type="PROSITE" id="PS51195">
    <property type="entry name" value="Q_MOTIF"/>
    <property type="match status" value="1"/>
</dbReference>
<dbReference type="InterPro" id="IPR000629">
    <property type="entry name" value="RNA-helicase_DEAD-box_CS"/>
</dbReference>
<keyword evidence="3 5" id="KW-0347">Helicase</keyword>
<comment type="similarity">
    <text evidence="5">Belongs to the DEAD box helicase family. RhlE subfamily.</text>
</comment>
<keyword evidence="12" id="KW-1185">Reference proteome</keyword>
<dbReference type="SMART" id="SM00490">
    <property type="entry name" value="HELICc"/>
    <property type="match status" value="1"/>
</dbReference>
<feature type="domain" description="DEAD-box RNA helicase Q" evidence="10">
    <location>
        <begin position="1"/>
        <end position="29"/>
    </location>
</feature>
<feature type="short sequence motif" description="Q motif" evidence="6">
    <location>
        <begin position="1"/>
        <end position="29"/>
    </location>
</feature>